<dbReference type="GO" id="GO:0071949">
    <property type="term" value="F:FAD binding"/>
    <property type="evidence" value="ECO:0007669"/>
    <property type="project" value="InterPro"/>
</dbReference>
<keyword evidence="3" id="KW-0274">FAD</keyword>
<feature type="domain" description="FAD-binding" evidence="4">
    <location>
        <begin position="15"/>
        <end position="352"/>
    </location>
</feature>
<dbReference type="OrthoDB" id="8670884at2"/>
<evidence type="ECO:0000256" key="3">
    <source>
        <dbReference type="ARBA" id="ARBA00022827"/>
    </source>
</evidence>
<evidence type="ECO:0000313" key="6">
    <source>
        <dbReference type="Proteomes" id="UP000198928"/>
    </source>
</evidence>
<dbReference type="Proteomes" id="UP000198928">
    <property type="component" value="Unassembled WGS sequence"/>
</dbReference>
<dbReference type="PANTHER" id="PTHR43004:SF19">
    <property type="entry name" value="BINDING MONOOXYGENASE, PUTATIVE (JCVI)-RELATED"/>
    <property type="match status" value="1"/>
</dbReference>
<dbReference type="Gene3D" id="3.50.50.60">
    <property type="entry name" value="FAD/NAD(P)-binding domain"/>
    <property type="match status" value="1"/>
</dbReference>
<sequence>MSGTAEATTPALPGRTDVVIVGAGPTGLALAAHLASAGVAFLLLDRLPQGAGTSRAGVVHARTLETLEPVGAAAPLVERGLRVTRFGVIRGRHRLATVAFDGLPTPYPYALMLPQHETEAVLQGRVRALSGDRAPVRRPYTVTGLGQEAGGVTVTVDGPRGTRTVRAAYAVGADGMRSTVREAAGIGYRGGRYAQSFVLADMRMDWRPGRGEVSMLFAPEGPVLVAPLPGDVFRLVAAVPEGPGEPDAAFVQRVLDERAGGQGRVGEMLWGSRFRVHHRIADRYRAGRIVLAGDAAHVHSPAGGQGMNIGIQDAAALGRALADVLLHGADPDARLEAYERERRPAAERVIVFTDRLTRAVTARSLPLRTGRDVTLRLLGRVPAWRTRLAAELAGLRP</sequence>
<evidence type="ECO:0000256" key="1">
    <source>
        <dbReference type="ARBA" id="ARBA00001974"/>
    </source>
</evidence>
<name>A0A1I3ZS87_9ACTN</name>
<dbReference type="Pfam" id="PF01494">
    <property type="entry name" value="FAD_binding_3"/>
    <property type="match status" value="1"/>
</dbReference>
<dbReference type="PRINTS" id="PR00420">
    <property type="entry name" value="RNGMNOXGNASE"/>
</dbReference>
<dbReference type="InterPro" id="IPR050641">
    <property type="entry name" value="RIFMO-like"/>
</dbReference>
<reference evidence="6" key="1">
    <citation type="submission" date="2016-10" db="EMBL/GenBank/DDBJ databases">
        <authorList>
            <person name="Varghese N."/>
            <person name="Submissions S."/>
        </authorList>
    </citation>
    <scope>NUCLEOTIDE SEQUENCE [LARGE SCALE GENOMIC DNA]</scope>
    <source>
        <strain evidence="6">PL19</strain>
    </source>
</reference>
<dbReference type="EMBL" id="FOSG01000006">
    <property type="protein sequence ID" value="SFK46807.1"/>
    <property type="molecule type" value="Genomic_DNA"/>
</dbReference>
<comment type="cofactor">
    <cofactor evidence="1">
        <name>FAD</name>
        <dbReference type="ChEBI" id="CHEBI:57692"/>
    </cofactor>
</comment>
<proteinExistence type="predicted"/>
<gene>
    <name evidence="5" type="ORF">SAMN05192584_106144</name>
</gene>
<evidence type="ECO:0000259" key="4">
    <source>
        <dbReference type="Pfam" id="PF01494"/>
    </source>
</evidence>
<dbReference type="GO" id="GO:0016709">
    <property type="term" value="F:oxidoreductase activity, acting on paired donors, with incorporation or reduction of molecular oxygen, NAD(P)H as one donor, and incorporation of one atom of oxygen"/>
    <property type="evidence" value="ECO:0007669"/>
    <property type="project" value="UniProtKB-ARBA"/>
</dbReference>
<dbReference type="PANTHER" id="PTHR43004">
    <property type="entry name" value="TRK SYSTEM POTASSIUM UPTAKE PROTEIN"/>
    <property type="match status" value="1"/>
</dbReference>
<dbReference type="InterPro" id="IPR002938">
    <property type="entry name" value="FAD-bd"/>
</dbReference>
<accession>A0A1I3ZS87</accession>
<dbReference type="InterPro" id="IPR036188">
    <property type="entry name" value="FAD/NAD-bd_sf"/>
</dbReference>
<dbReference type="RefSeq" id="WP_093849359.1">
    <property type="nucleotide sequence ID" value="NZ_FOSG01000006.1"/>
</dbReference>
<protein>
    <submittedName>
        <fullName evidence="5">2-polyprenyl-6-methoxyphenol hydroxylase</fullName>
    </submittedName>
</protein>
<dbReference type="Gene3D" id="3.30.70.2450">
    <property type="match status" value="1"/>
</dbReference>
<keyword evidence="2" id="KW-0285">Flavoprotein</keyword>
<dbReference type="SUPFAM" id="SSF51905">
    <property type="entry name" value="FAD/NAD(P)-binding domain"/>
    <property type="match status" value="1"/>
</dbReference>
<evidence type="ECO:0000256" key="2">
    <source>
        <dbReference type="ARBA" id="ARBA00022630"/>
    </source>
</evidence>
<evidence type="ECO:0000313" key="5">
    <source>
        <dbReference type="EMBL" id="SFK46807.1"/>
    </source>
</evidence>
<organism evidence="5 6">
    <name type="scientific">Streptomyces pini</name>
    <dbReference type="NCBI Taxonomy" id="1520580"/>
    <lineage>
        <taxon>Bacteria</taxon>
        <taxon>Bacillati</taxon>
        <taxon>Actinomycetota</taxon>
        <taxon>Actinomycetes</taxon>
        <taxon>Kitasatosporales</taxon>
        <taxon>Streptomycetaceae</taxon>
        <taxon>Streptomyces</taxon>
    </lineage>
</organism>
<keyword evidence="6" id="KW-1185">Reference proteome</keyword>
<dbReference type="AlphaFoldDB" id="A0A1I3ZS87"/>